<dbReference type="EMBL" id="BGPR01037561">
    <property type="protein sequence ID" value="GBO13206.1"/>
    <property type="molecule type" value="Genomic_DNA"/>
</dbReference>
<protein>
    <submittedName>
        <fullName evidence="1">Uncharacterized protein</fullName>
    </submittedName>
</protein>
<evidence type="ECO:0000313" key="1">
    <source>
        <dbReference type="EMBL" id="GBO13206.1"/>
    </source>
</evidence>
<comment type="caution">
    <text evidence="1">The sequence shown here is derived from an EMBL/GenBank/DDBJ whole genome shotgun (WGS) entry which is preliminary data.</text>
</comment>
<gene>
    <name evidence="1" type="ORF">AVEN_204325_1</name>
</gene>
<accession>A0A4Y2UNE7</accession>
<dbReference type="Proteomes" id="UP000499080">
    <property type="component" value="Unassembled WGS sequence"/>
</dbReference>
<name>A0A4Y2UNE7_ARAVE</name>
<evidence type="ECO:0000313" key="2">
    <source>
        <dbReference type="Proteomes" id="UP000499080"/>
    </source>
</evidence>
<proteinExistence type="predicted"/>
<organism evidence="1 2">
    <name type="scientific">Araneus ventricosus</name>
    <name type="common">Orbweaver spider</name>
    <name type="synonym">Epeira ventricosa</name>
    <dbReference type="NCBI Taxonomy" id="182803"/>
    <lineage>
        <taxon>Eukaryota</taxon>
        <taxon>Metazoa</taxon>
        <taxon>Ecdysozoa</taxon>
        <taxon>Arthropoda</taxon>
        <taxon>Chelicerata</taxon>
        <taxon>Arachnida</taxon>
        <taxon>Araneae</taxon>
        <taxon>Araneomorphae</taxon>
        <taxon>Entelegynae</taxon>
        <taxon>Araneoidea</taxon>
        <taxon>Araneidae</taxon>
        <taxon>Araneus</taxon>
    </lineage>
</organism>
<keyword evidence="2" id="KW-1185">Reference proteome</keyword>
<reference evidence="1 2" key="1">
    <citation type="journal article" date="2019" name="Sci. Rep.">
        <title>Orb-weaving spider Araneus ventricosus genome elucidates the spidroin gene catalogue.</title>
        <authorList>
            <person name="Kono N."/>
            <person name="Nakamura H."/>
            <person name="Ohtoshi R."/>
            <person name="Moran D.A.P."/>
            <person name="Shinohara A."/>
            <person name="Yoshida Y."/>
            <person name="Fujiwara M."/>
            <person name="Mori M."/>
            <person name="Tomita M."/>
            <person name="Arakawa K."/>
        </authorList>
    </citation>
    <scope>NUCLEOTIDE SEQUENCE [LARGE SCALE GENOMIC DNA]</scope>
</reference>
<dbReference type="AlphaFoldDB" id="A0A4Y2UNE7"/>
<sequence>MIIPEIKKWNVSLVTLMSRYEGTRGLFWDGPRNFKHRSGDEDDIWAGTCFSERPHHTSGRTFGPRYYLECNRPNTRRLFSAIGIEPGNPPAPKPTSYH</sequence>